<feature type="domain" description="PepSY" evidence="1">
    <location>
        <begin position="69"/>
        <end position="122"/>
    </location>
</feature>
<proteinExistence type="predicted"/>
<dbReference type="KEGG" id="nev:NTE_03511"/>
<protein>
    <submittedName>
        <fullName evidence="2">Peptidase propeptide domain-containing protein</fullName>
    </submittedName>
</protein>
<reference evidence="2 3" key="1">
    <citation type="journal article" date="2014" name="PLoS ONE">
        <title>Genome Sequence of Candidatus Nitrososphaera evergladensis from Group I.1b Enriched from Everglades Soil Reveals Novel Genomic Features of the Ammonia-Oxidizing Archaea.</title>
        <authorList>
            <person name="Zhalnina K.V."/>
            <person name="Dias R."/>
            <person name="Leonard M.T."/>
            <person name="Dorr de Quadros P."/>
            <person name="Camargo F.A."/>
            <person name="Drew J.C."/>
            <person name="Farmerie W.G."/>
            <person name="Daroub S.H."/>
            <person name="Triplett E.W."/>
        </authorList>
    </citation>
    <scope>NUCLEOTIDE SEQUENCE [LARGE SCALE GENOMIC DNA]</scope>
    <source>
        <strain evidence="2 3">SR1</strain>
    </source>
</reference>
<dbReference type="Gene3D" id="3.10.450.40">
    <property type="match status" value="1"/>
</dbReference>
<gene>
    <name evidence="2" type="ORF">NTE_03511</name>
</gene>
<evidence type="ECO:0000313" key="2">
    <source>
        <dbReference type="EMBL" id="AIF85539.1"/>
    </source>
</evidence>
<organism evidence="2 3">
    <name type="scientific">Candidatus Nitrososphaera evergladensis SR1</name>
    <dbReference type="NCBI Taxonomy" id="1459636"/>
    <lineage>
        <taxon>Archaea</taxon>
        <taxon>Nitrososphaerota</taxon>
        <taxon>Nitrososphaeria</taxon>
        <taxon>Nitrososphaerales</taxon>
        <taxon>Nitrososphaeraceae</taxon>
        <taxon>Nitrososphaera</taxon>
    </lineage>
</organism>
<dbReference type="EMBL" id="CP007174">
    <property type="protein sequence ID" value="AIF85539.1"/>
    <property type="molecule type" value="Genomic_DNA"/>
</dbReference>
<dbReference type="InterPro" id="IPR025711">
    <property type="entry name" value="PepSY"/>
</dbReference>
<dbReference type="Pfam" id="PF03413">
    <property type="entry name" value="PepSY"/>
    <property type="match status" value="1"/>
</dbReference>
<dbReference type="Proteomes" id="UP000028194">
    <property type="component" value="Chromosome"/>
</dbReference>
<name>A0A075N267_9ARCH</name>
<evidence type="ECO:0000259" key="1">
    <source>
        <dbReference type="Pfam" id="PF03413"/>
    </source>
</evidence>
<accession>A0A075N267</accession>
<evidence type="ECO:0000313" key="3">
    <source>
        <dbReference type="Proteomes" id="UP000028194"/>
    </source>
</evidence>
<sequence>MAGLSAATWKETIINTTSSNAYAQIATTEPDEKQAASSAVATVSTTGSVNATQAAIDFLNENLNPTLVDATDLAEDQVVNGTVIGGRLDVVQGHLVYNVTVVDSDNEVMYEVDIDPNTGRVLTTSAVGAPFGILFTTENDLMIEFLSQNLMQPG</sequence>
<dbReference type="AlphaFoldDB" id="A0A075N267"/>
<dbReference type="HOGENOM" id="CLU_1700203_0_0_2"/>
<keyword evidence="3" id="KW-1185">Reference proteome</keyword>